<feature type="transmembrane region" description="Helical" evidence="1">
    <location>
        <begin position="194"/>
        <end position="212"/>
    </location>
</feature>
<feature type="transmembrane region" description="Helical" evidence="1">
    <location>
        <begin position="242"/>
        <end position="262"/>
    </location>
</feature>
<feature type="transmembrane region" description="Helical" evidence="1">
    <location>
        <begin position="61"/>
        <end position="82"/>
    </location>
</feature>
<keyword evidence="3" id="KW-1185">Reference proteome</keyword>
<keyword evidence="1" id="KW-0812">Transmembrane</keyword>
<reference evidence="2 3" key="1">
    <citation type="submission" date="2018-06" db="EMBL/GenBank/DDBJ databases">
        <title>Genomic Encyclopedia of Archaeal and Bacterial Type Strains, Phase II (KMG-II): from individual species to whole genera.</title>
        <authorList>
            <person name="Goeker M."/>
        </authorList>
    </citation>
    <scope>NUCLEOTIDE SEQUENCE [LARGE SCALE GENOMIC DNA]</scope>
    <source>
        <strain evidence="2 3">JCM 11668</strain>
    </source>
</reference>
<accession>A0A318TCR4</accession>
<feature type="transmembrane region" description="Helical" evidence="1">
    <location>
        <begin position="118"/>
        <end position="140"/>
    </location>
</feature>
<dbReference type="Proteomes" id="UP000248148">
    <property type="component" value="Unassembled WGS sequence"/>
</dbReference>
<evidence type="ECO:0000256" key="1">
    <source>
        <dbReference type="SAM" id="Phobius"/>
    </source>
</evidence>
<sequence>MFSQNLMRADMRGFWVGVALTAPFLLNPLPGFLAATPALIPLLVHLAIHRFSIRQLLRFDWLLALIYLNVVLVLAGLLFSGSPFAKDTVTRVIVALGCVGIYLVVPPDRYAQARLIQGFFAALCSAGAIFALAGLVKYWLQLNGFVFESLVGVCSDMYPQGTTFCGDYNIYGYFMAAAAFGFVALLLRTDLVRWQIVVFSFGLAACFVSGVFAGSRRYYFVAALIPTMWLAATIVNKQWKTTVLRASLVFVFSLLLLLPFAINKLEPATAGVQVIELSAPLASRSSAELGLNSDNLKAREVTPEAMSTTMTQDKAYGFDTRQERWKLGWQMIQQDGYLLGRGFSYHKEFSCRFVNCEFIDYPHAPLISHWIAFGLAGFLLALGLFASIAVLIIQAGRTGIETGASFLAISAMPYALISGDTVFSLSPAIVAFLVLLAAREINRDRVKQAIPPVLVPAKEASAA</sequence>
<name>A0A318TCR4_9BRAD</name>
<protein>
    <recommendedName>
        <fullName evidence="4">O-antigen ligase-like membrane protein</fullName>
    </recommendedName>
</protein>
<dbReference type="OrthoDB" id="10018944at2"/>
<feature type="transmembrane region" description="Helical" evidence="1">
    <location>
        <begin position="88"/>
        <end position="106"/>
    </location>
</feature>
<feature type="transmembrane region" description="Helical" evidence="1">
    <location>
        <begin position="422"/>
        <end position="438"/>
    </location>
</feature>
<evidence type="ECO:0000313" key="3">
    <source>
        <dbReference type="Proteomes" id="UP000248148"/>
    </source>
</evidence>
<organism evidence="2 3">
    <name type="scientific">Rhodopseudomonas faecalis</name>
    <dbReference type="NCBI Taxonomy" id="99655"/>
    <lineage>
        <taxon>Bacteria</taxon>
        <taxon>Pseudomonadati</taxon>
        <taxon>Pseudomonadota</taxon>
        <taxon>Alphaproteobacteria</taxon>
        <taxon>Hyphomicrobiales</taxon>
        <taxon>Nitrobacteraceae</taxon>
        <taxon>Rhodopseudomonas</taxon>
    </lineage>
</organism>
<dbReference type="AlphaFoldDB" id="A0A318TCR4"/>
<dbReference type="RefSeq" id="WP_146227177.1">
    <property type="nucleotide sequence ID" value="NZ_QJTI01000010.1"/>
</dbReference>
<feature type="transmembrane region" description="Helical" evidence="1">
    <location>
        <begin position="9"/>
        <end position="26"/>
    </location>
</feature>
<feature type="transmembrane region" description="Helical" evidence="1">
    <location>
        <begin position="400"/>
        <end position="416"/>
    </location>
</feature>
<gene>
    <name evidence="2" type="ORF">BJ122_11018</name>
</gene>
<evidence type="ECO:0000313" key="2">
    <source>
        <dbReference type="EMBL" id="PYF02681.1"/>
    </source>
</evidence>
<proteinExistence type="predicted"/>
<keyword evidence="1" id="KW-1133">Transmembrane helix</keyword>
<feature type="transmembrane region" description="Helical" evidence="1">
    <location>
        <begin position="218"/>
        <end position="235"/>
    </location>
</feature>
<dbReference type="EMBL" id="QJTI01000010">
    <property type="protein sequence ID" value="PYF02681.1"/>
    <property type="molecule type" value="Genomic_DNA"/>
</dbReference>
<evidence type="ECO:0008006" key="4">
    <source>
        <dbReference type="Google" id="ProtNLM"/>
    </source>
</evidence>
<comment type="caution">
    <text evidence="2">The sequence shown here is derived from an EMBL/GenBank/DDBJ whole genome shotgun (WGS) entry which is preliminary data.</text>
</comment>
<keyword evidence="1" id="KW-0472">Membrane</keyword>
<feature type="transmembrane region" description="Helical" evidence="1">
    <location>
        <begin position="170"/>
        <end position="187"/>
    </location>
</feature>
<feature type="transmembrane region" description="Helical" evidence="1">
    <location>
        <begin position="370"/>
        <end position="393"/>
    </location>
</feature>